<sequence>MKVLRSLRLASMLGAVLVSCNIANAQEETVLDNASQTAQEINDSAEKTQQTINGITEQIDSKLQQYQVLVKEIEGLEVYNGQLRKQISNQEQEMRDLNASIDEVSVIERQITPLMLNMINGMEQFVALDIPFLEEERSFRIADLKAMMDRADVAPSEKFRRVMEAYQVELDYGRSIEAYTGLHPINGQERAVEFLRIGRTALLYQTNDGQLQGVWNKQTRQWDELDSSYRTSIQKGLRIAKKQVAPNLLTVPVAITD</sequence>
<evidence type="ECO:0000256" key="2">
    <source>
        <dbReference type="SAM" id="SignalP"/>
    </source>
</evidence>
<proteinExistence type="predicted"/>
<feature type="chain" id="PRO_5045450467" evidence="2">
    <location>
        <begin position="26"/>
        <end position="257"/>
    </location>
</feature>
<comment type="caution">
    <text evidence="3">The sequence shown here is derived from an EMBL/GenBank/DDBJ whole genome shotgun (WGS) entry which is preliminary data.</text>
</comment>
<name>A0ABU2ZLB6_9ALTE</name>
<feature type="signal peptide" evidence="2">
    <location>
        <begin position="1"/>
        <end position="25"/>
    </location>
</feature>
<accession>A0ABU2ZLB6</accession>
<keyword evidence="4" id="KW-1185">Reference proteome</keyword>
<dbReference type="PIRSF" id="PIRSF028069">
    <property type="entry name" value="UCP028069"/>
    <property type="match status" value="1"/>
</dbReference>
<organism evidence="3 4">
    <name type="scientific">Glaciecola petra</name>
    <dbReference type="NCBI Taxonomy" id="3075602"/>
    <lineage>
        <taxon>Bacteria</taxon>
        <taxon>Pseudomonadati</taxon>
        <taxon>Pseudomonadota</taxon>
        <taxon>Gammaproteobacteria</taxon>
        <taxon>Alteromonadales</taxon>
        <taxon>Alteromonadaceae</taxon>
        <taxon>Glaciecola</taxon>
    </lineage>
</organism>
<keyword evidence="1" id="KW-0175">Coiled coil</keyword>
<dbReference type="Pfam" id="PF11932">
    <property type="entry name" value="DUF3450"/>
    <property type="match status" value="1"/>
</dbReference>
<protein>
    <submittedName>
        <fullName evidence="3">DUF3450 domain-containing protein</fullName>
    </submittedName>
</protein>
<dbReference type="PROSITE" id="PS51257">
    <property type="entry name" value="PROKAR_LIPOPROTEIN"/>
    <property type="match status" value="1"/>
</dbReference>
<evidence type="ECO:0000256" key="1">
    <source>
        <dbReference type="SAM" id="Coils"/>
    </source>
</evidence>
<reference evidence="3 4" key="1">
    <citation type="submission" date="2023-09" db="EMBL/GenBank/DDBJ databases">
        <authorList>
            <person name="Rey-Velasco X."/>
        </authorList>
    </citation>
    <scope>NUCLEOTIDE SEQUENCE [LARGE SCALE GENOMIC DNA]</scope>
    <source>
        <strain evidence="3 4">P117</strain>
    </source>
</reference>
<gene>
    <name evidence="3" type="ORF">RM552_01005</name>
</gene>
<keyword evidence="2" id="KW-0732">Signal</keyword>
<dbReference type="EMBL" id="JAVRHX010000001">
    <property type="protein sequence ID" value="MDT0593418.1"/>
    <property type="molecule type" value="Genomic_DNA"/>
</dbReference>
<dbReference type="SUPFAM" id="SSF58104">
    <property type="entry name" value="Methyl-accepting chemotaxis protein (MCP) signaling domain"/>
    <property type="match status" value="1"/>
</dbReference>
<dbReference type="Proteomes" id="UP001253545">
    <property type="component" value="Unassembled WGS sequence"/>
</dbReference>
<feature type="coiled-coil region" evidence="1">
    <location>
        <begin position="31"/>
        <end position="107"/>
    </location>
</feature>
<evidence type="ECO:0000313" key="4">
    <source>
        <dbReference type="Proteomes" id="UP001253545"/>
    </source>
</evidence>
<dbReference type="InterPro" id="IPR016866">
    <property type="entry name" value="UCP028069"/>
</dbReference>
<evidence type="ECO:0000313" key="3">
    <source>
        <dbReference type="EMBL" id="MDT0593418.1"/>
    </source>
</evidence>
<dbReference type="RefSeq" id="WP_311366935.1">
    <property type="nucleotide sequence ID" value="NZ_JAVRHX010000001.1"/>
</dbReference>